<dbReference type="InterPro" id="IPR002881">
    <property type="entry name" value="DUF58"/>
</dbReference>
<dbReference type="SUPFAM" id="SSF53300">
    <property type="entry name" value="vWA-like"/>
    <property type="match status" value="1"/>
</dbReference>
<dbReference type="Gene3D" id="3.40.50.410">
    <property type="entry name" value="von Willebrand factor, type A domain"/>
    <property type="match status" value="1"/>
</dbReference>
<evidence type="ECO:0000256" key="1">
    <source>
        <dbReference type="SAM" id="MobiDB-lite"/>
    </source>
</evidence>
<dbReference type="InterPro" id="IPR036465">
    <property type="entry name" value="vWFA_dom_sf"/>
</dbReference>
<feature type="domain" description="DUF58" evidence="2">
    <location>
        <begin position="61"/>
        <end position="286"/>
    </location>
</feature>
<keyword evidence="4" id="KW-1185">Reference proteome</keyword>
<dbReference type="AlphaFoldDB" id="A0A147GVZ9"/>
<dbReference type="PATRIC" id="fig|433924.3.peg.4127"/>
<sequence length="337" mass="37610">MKLWSRKPPPAAPAANDAAPAAGAADRLLRRLEWTVIRRLDGLLQGDYRTLMRGTGLDLADLREYQMHDDVRHIDWNVTARQQVPHVRVFTEDREMAAWFVLDLSRSVDFGSGARAKREISAGFVGVLARLLTRHGNRVGALVYGHDLEAVLPPRSSRPHVLRLLHEMERRAHAADGVTRAGRHGHDGMTRLADMLQSAAGLMPRRSTVFVVSDFLTEPGWEKPLARLAQRHEVVAVRLFDPLERELPDLGLVPLADAETGEQIWVDTHDAAFRRRFAQLAAEREAALRESLAAAGVDALELSTADDLVEAIVRFADMRRRRVRATGAPARRAGELR</sequence>
<evidence type="ECO:0000313" key="4">
    <source>
        <dbReference type="Proteomes" id="UP000072741"/>
    </source>
</evidence>
<reference evidence="3 4" key="1">
    <citation type="journal article" date="2016" name="Front. Microbiol.">
        <title>Genomic Resource of Rice Seed Associated Bacteria.</title>
        <authorList>
            <person name="Midha S."/>
            <person name="Bansal K."/>
            <person name="Sharma S."/>
            <person name="Kumar N."/>
            <person name="Patil P.P."/>
            <person name="Chaudhry V."/>
            <person name="Patil P.B."/>
        </authorList>
    </citation>
    <scope>NUCLEOTIDE SEQUENCE [LARGE SCALE GENOMIC DNA]</scope>
    <source>
        <strain evidence="3 4">NS331</strain>
    </source>
</reference>
<protein>
    <submittedName>
        <fullName evidence="3">ATPase</fullName>
    </submittedName>
</protein>
<dbReference type="OrthoDB" id="9776116at2"/>
<dbReference type="Pfam" id="PF01882">
    <property type="entry name" value="DUF58"/>
    <property type="match status" value="1"/>
</dbReference>
<name>A0A147GVZ9_9BURK</name>
<comment type="caution">
    <text evidence="3">The sequence shown here is derived from an EMBL/GenBank/DDBJ whole genome shotgun (WGS) entry which is preliminary data.</text>
</comment>
<dbReference type="Proteomes" id="UP000072741">
    <property type="component" value="Unassembled WGS sequence"/>
</dbReference>
<dbReference type="PANTHER" id="PTHR33608:SF6">
    <property type="entry name" value="BLL2464 PROTEIN"/>
    <property type="match status" value="1"/>
</dbReference>
<evidence type="ECO:0000259" key="2">
    <source>
        <dbReference type="Pfam" id="PF01882"/>
    </source>
</evidence>
<evidence type="ECO:0000313" key="3">
    <source>
        <dbReference type="EMBL" id="KTT21815.1"/>
    </source>
</evidence>
<organism evidence="3 4">
    <name type="scientific">Pseudacidovorax intermedius</name>
    <dbReference type="NCBI Taxonomy" id="433924"/>
    <lineage>
        <taxon>Bacteria</taxon>
        <taxon>Pseudomonadati</taxon>
        <taxon>Pseudomonadota</taxon>
        <taxon>Betaproteobacteria</taxon>
        <taxon>Burkholderiales</taxon>
        <taxon>Comamonadaceae</taxon>
        <taxon>Pseudacidovorax</taxon>
    </lineage>
</organism>
<proteinExistence type="predicted"/>
<gene>
    <name evidence="3" type="ORF">NS331_10600</name>
</gene>
<accession>A0A147GVZ9</accession>
<dbReference type="EMBL" id="LDSL01000064">
    <property type="protein sequence ID" value="KTT21815.1"/>
    <property type="molecule type" value="Genomic_DNA"/>
</dbReference>
<dbReference type="PANTHER" id="PTHR33608">
    <property type="entry name" value="BLL2464 PROTEIN"/>
    <property type="match status" value="1"/>
</dbReference>
<feature type="region of interest" description="Disordered" evidence="1">
    <location>
        <begin position="1"/>
        <end position="20"/>
    </location>
</feature>
<dbReference type="RefSeq" id="WP_058641957.1">
    <property type="nucleotide sequence ID" value="NZ_LDSL01000064.1"/>
</dbReference>